<dbReference type="PROSITE" id="PS50970">
    <property type="entry name" value="HCY"/>
    <property type="match status" value="1"/>
</dbReference>
<comment type="pathway">
    <text evidence="5">Amino-acid biosynthesis; L-methionine biosynthesis via de novo pathway.</text>
</comment>
<evidence type="ECO:0000256" key="2">
    <source>
        <dbReference type="ARBA" id="ARBA00022679"/>
    </source>
</evidence>
<sequence length="316" mass="34479">MADKQKQIVVLDGGTGIALMDMGHTFITGQPLWSAAVVYTHPQDLIKLHEQFYVAGADVAVTATYQASVEGYKTKFDLSDAEALRLIQRGVELAKTARDQAEEKTGRHGYVAASVGPYGATLCDMSEYHGRYADTMTREELRQWHLPRLKALVESQPDLLAIETIPVVKEAEAILDNLQDFPGTKAWVTFQCKDGSNTAHGESIKDAVAAVVNYDGVVAVGVNCVHPDFVTSLLQNMAELSLSVPLIVEPNGGMFDHDGRPTPKEKLSEHVEEWVKAGATWIGGCCYVNPPDIADMRAALARLPGVTLLQKESRLF</sequence>
<evidence type="ECO:0000259" key="7">
    <source>
        <dbReference type="PROSITE" id="PS50970"/>
    </source>
</evidence>
<dbReference type="Gene3D" id="3.20.20.330">
    <property type="entry name" value="Homocysteine-binding-like domain"/>
    <property type="match status" value="1"/>
</dbReference>
<feature type="binding site" evidence="6">
    <location>
        <position position="286"/>
    </location>
    <ligand>
        <name>Zn(2+)</name>
        <dbReference type="ChEBI" id="CHEBI:29105"/>
    </ligand>
</feature>
<dbReference type="GO" id="GO:0033528">
    <property type="term" value="P:S-methylmethionine cycle"/>
    <property type="evidence" value="ECO:0007669"/>
    <property type="project" value="TreeGrafter"/>
</dbReference>
<proteinExistence type="predicted"/>
<keyword evidence="3 6" id="KW-0479">Metal-binding</keyword>
<protein>
    <recommendedName>
        <fullName evidence="7">Hcy-binding domain-containing protein</fullName>
    </recommendedName>
</protein>
<evidence type="ECO:0000256" key="1">
    <source>
        <dbReference type="ARBA" id="ARBA00022603"/>
    </source>
</evidence>
<feature type="domain" description="Hcy-binding" evidence="7">
    <location>
        <begin position="1"/>
        <end position="300"/>
    </location>
</feature>
<keyword evidence="2 6" id="KW-0808">Transferase</keyword>
<comment type="cofactor">
    <cofactor evidence="6">
        <name>Zn(2+)</name>
        <dbReference type="ChEBI" id="CHEBI:29105"/>
    </cofactor>
</comment>
<feature type="binding site" evidence="6">
    <location>
        <position position="285"/>
    </location>
    <ligand>
        <name>Zn(2+)</name>
        <dbReference type="ChEBI" id="CHEBI:29105"/>
    </ligand>
</feature>
<dbReference type="GO" id="GO:0009086">
    <property type="term" value="P:methionine biosynthetic process"/>
    <property type="evidence" value="ECO:0007669"/>
    <property type="project" value="TreeGrafter"/>
</dbReference>
<dbReference type="EMBL" id="CAJHNH020002723">
    <property type="protein sequence ID" value="CAG5127549.1"/>
    <property type="molecule type" value="Genomic_DNA"/>
</dbReference>
<evidence type="ECO:0000256" key="5">
    <source>
        <dbReference type="ARBA" id="ARBA00034478"/>
    </source>
</evidence>
<dbReference type="GO" id="GO:0046872">
    <property type="term" value="F:metal ion binding"/>
    <property type="evidence" value="ECO:0007669"/>
    <property type="project" value="UniProtKB-KW"/>
</dbReference>
<organism evidence="8 9">
    <name type="scientific">Candidula unifasciata</name>
    <dbReference type="NCBI Taxonomy" id="100452"/>
    <lineage>
        <taxon>Eukaryota</taxon>
        <taxon>Metazoa</taxon>
        <taxon>Spiralia</taxon>
        <taxon>Lophotrochozoa</taxon>
        <taxon>Mollusca</taxon>
        <taxon>Gastropoda</taxon>
        <taxon>Heterobranchia</taxon>
        <taxon>Euthyneura</taxon>
        <taxon>Panpulmonata</taxon>
        <taxon>Eupulmonata</taxon>
        <taxon>Stylommatophora</taxon>
        <taxon>Helicina</taxon>
        <taxon>Helicoidea</taxon>
        <taxon>Geomitridae</taxon>
        <taxon>Candidula</taxon>
    </lineage>
</organism>
<dbReference type="OrthoDB" id="261426at2759"/>
<dbReference type="PANTHER" id="PTHR46015">
    <property type="entry name" value="ZGC:172121"/>
    <property type="match status" value="1"/>
</dbReference>
<dbReference type="GO" id="GO:0008898">
    <property type="term" value="F:S-adenosylmethionine-homocysteine S-methyltransferase activity"/>
    <property type="evidence" value="ECO:0007669"/>
    <property type="project" value="TreeGrafter"/>
</dbReference>
<keyword evidence="1 6" id="KW-0489">Methyltransferase</keyword>
<dbReference type="Pfam" id="PF02574">
    <property type="entry name" value="S-methyl_trans"/>
    <property type="match status" value="1"/>
</dbReference>
<name>A0A8S3ZE70_9EUPU</name>
<feature type="binding site" evidence="6">
    <location>
        <position position="224"/>
    </location>
    <ligand>
        <name>Zn(2+)</name>
        <dbReference type="ChEBI" id="CHEBI:29105"/>
    </ligand>
</feature>
<accession>A0A8S3ZE70</accession>
<gene>
    <name evidence="8" type="ORF">CUNI_LOCUS13107</name>
</gene>
<dbReference type="InterPro" id="IPR036589">
    <property type="entry name" value="HCY_dom_sf"/>
</dbReference>
<keyword evidence="4 6" id="KW-0862">Zinc</keyword>
<evidence type="ECO:0000256" key="3">
    <source>
        <dbReference type="ARBA" id="ARBA00022723"/>
    </source>
</evidence>
<evidence type="ECO:0000256" key="4">
    <source>
        <dbReference type="ARBA" id="ARBA00022833"/>
    </source>
</evidence>
<comment type="caution">
    <text evidence="8">The sequence shown here is derived from an EMBL/GenBank/DDBJ whole genome shotgun (WGS) entry which is preliminary data.</text>
</comment>
<dbReference type="InterPro" id="IPR051486">
    <property type="entry name" value="Hcy_S-methyltransferase"/>
</dbReference>
<dbReference type="SUPFAM" id="SSF82282">
    <property type="entry name" value="Homocysteine S-methyltransferase"/>
    <property type="match status" value="1"/>
</dbReference>
<dbReference type="AlphaFoldDB" id="A0A8S3ZE70"/>
<dbReference type="GO" id="GO:0032259">
    <property type="term" value="P:methylation"/>
    <property type="evidence" value="ECO:0007669"/>
    <property type="project" value="UniProtKB-KW"/>
</dbReference>
<dbReference type="InterPro" id="IPR003726">
    <property type="entry name" value="HCY_dom"/>
</dbReference>
<evidence type="ECO:0000256" key="6">
    <source>
        <dbReference type="PROSITE-ProRule" id="PRU00333"/>
    </source>
</evidence>
<keyword evidence="9" id="KW-1185">Reference proteome</keyword>
<reference evidence="8" key="1">
    <citation type="submission" date="2021-04" db="EMBL/GenBank/DDBJ databases">
        <authorList>
            <consortium name="Molecular Ecology Group"/>
        </authorList>
    </citation>
    <scope>NUCLEOTIDE SEQUENCE</scope>
</reference>
<dbReference type="Proteomes" id="UP000678393">
    <property type="component" value="Unassembled WGS sequence"/>
</dbReference>
<dbReference type="PANTHER" id="PTHR46015:SF1">
    <property type="entry name" value="HOMOCYSTEINE S-METHYLTRANSFERASE-LIKE ISOFORM 1"/>
    <property type="match status" value="1"/>
</dbReference>
<dbReference type="NCBIfam" id="NF007020">
    <property type="entry name" value="PRK09485.1"/>
    <property type="match status" value="1"/>
</dbReference>
<evidence type="ECO:0000313" key="9">
    <source>
        <dbReference type="Proteomes" id="UP000678393"/>
    </source>
</evidence>
<evidence type="ECO:0000313" key="8">
    <source>
        <dbReference type="EMBL" id="CAG5127549.1"/>
    </source>
</evidence>